<protein>
    <submittedName>
        <fullName evidence="2">Unplaced genomic scaffold SPHSTscaffold_50, whole genome shotgun sequence</fullName>
    </submittedName>
</protein>
<dbReference type="PANTHER" id="PTHR37544">
    <property type="entry name" value="SPRAY-RELATED"/>
    <property type="match status" value="1"/>
</dbReference>
<keyword evidence="3" id="KW-1185">Reference proteome</keyword>
<dbReference type="EMBL" id="KN837125">
    <property type="protein sequence ID" value="KIJ43071.1"/>
    <property type="molecule type" value="Genomic_DNA"/>
</dbReference>
<feature type="transmembrane region" description="Helical" evidence="1">
    <location>
        <begin position="40"/>
        <end position="61"/>
    </location>
</feature>
<dbReference type="AlphaFoldDB" id="A0A0C9VXD5"/>
<dbReference type="HOGENOM" id="CLU_680018_0_0_1"/>
<dbReference type="Pfam" id="PF11915">
    <property type="entry name" value="DUF3433"/>
    <property type="match status" value="1"/>
</dbReference>
<dbReference type="OrthoDB" id="3248909at2759"/>
<dbReference type="InterPro" id="IPR021840">
    <property type="entry name" value="DUF3433"/>
</dbReference>
<dbReference type="PANTHER" id="PTHR37544:SF3">
    <property type="entry name" value="SPRAY"/>
    <property type="match status" value="1"/>
</dbReference>
<evidence type="ECO:0000313" key="3">
    <source>
        <dbReference type="Proteomes" id="UP000054279"/>
    </source>
</evidence>
<feature type="transmembrane region" description="Helical" evidence="1">
    <location>
        <begin position="82"/>
        <end position="101"/>
    </location>
</feature>
<evidence type="ECO:0000313" key="2">
    <source>
        <dbReference type="EMBL" id="KIJ43071.1"/>
    </source>
</evidence>
<sequence>MDKDGPGGLISANHRDLVSREISRKDGGNERFWRPFTLNLWFASFLLLLVLGVAIALEVGLHFRTYAQITGKSTLASSTIHYATPLIPVIIAMAIVGLWAGTDADIKRMQPFIELASDNAPASHTLFVNYVNSHYAKAFFKSLRNKHYIVALSSATLILGFAVQPLAASIFSMKDVWWRLPETSIRTFNTPGLDLTYTNLSVTPAISSQLSAKQQCGLLNVIGEVDNCTIAYNEPVIPEGTEWYNSVVNPSCLNTSDPRSDFDPVLILLVYVNSQGVAIELKTGQFTVHNFTNYMLPNNITDPDGFMKGRAFNGLIFGSGPSGQAVKEPISNGYSQTFTAALQTKAIRSPIGLEGQMKSDGMLGITEQLYVGFTSAWLGIAANMICKGTISINNGKRHLLIEVEY</sequence>
<evidence type="ECO:0000256" key="1">
    <source>
        <dbReference type="SAM" id="Phobius"/>
    </source>
</evidence>
<organism evidence="2 3">
    <name type="scientific">Sphaerobolus stellatus (strain SS14)</name>
    <dbReference type="NCBI Taxonomy" id="990650"/>
    <lineage>
        <taxon>Eukaryota</taxon>
        <taxon>Fungi</taxon>
        <taxon>Dikarya</taxon>
        <taxon>Basidiomycota</taxon>
        <taxon>Agaricomycotina</taxon>
        <taxon>Agaricomycetes</taxon>
        <taxon>Phallomycetidae</taxon>
        <taxon>Geastrales</taxon>
        <taxon>Sphaerobolaceae</taxon>
        <taxon>Sphaerobolus</taxon>
    </lineage>
</organism>
<dbReference type="Proteomes" id="UP000054279">
    <property type="component" value="Unassembled WGS sequence"/>
</dbReference>
<keyword evidence="1" id="KW-1133">Transmembrane helix</keyword>
<accession>A0A0C9VXD5</accession>
<reference evidence="2 3" key="1">
    <citation type="submission" date="2014-06" db="EMBL/GenBank/DDBJ databases">
        <title>Evolutionary Origins and Diversification of the Mycorrhizal Mutualists.</title>
        <authorList>
            <consortium name="DOE Joint Genome Institute"/>
            <consortium name="Mycorrhizal Genomics Consortium"/>
            <person name="Kohler A."/>
            <person name="Kuo A."/>
            <person name="Nagy L.G."/>
            <person name="Floudas D."/>
            <person name="Copeland A."/>
            <person name="Barry K.W."/>
            <person name="Cichocki N."/>
            <person name="Veneault-Fourrey C."/>
            <person name="LaButti K."/>
            <person name="Lindquist E.A."/>
            <person name="Lipzen A."/>
            <person name="Lundell T."/>
            <person name="Morin E."/>
            <person name="Murat C."/>
            <person name="Riley R."/>
            <person name="Ohm R."/>
            <person name="Sun H."/>
            <person name="Tunlid A."/>
            <person name="Henrissat B."/>
            <person name="Grigoriev I.V."/>
            <person name="Hibbett D.S."/>
            <person name="Martin F."/>
        </authorList>
    </citation>
    <scope>NUCLEOTIDE SEQUENCE [LARGE SCALE GENOMIC DNA]</scope>
    <source>
        <strain evidence="2 3">SS14</strain>
    </source>
</reference>
<keyword evidence="1" id="KW-0812">Transmembrane</keyword>
<proteinExistence type="predicted"/>
<feature type="transmembrane region" description="Helical" evidence="1">
    <location>
        <begin position="148"/>
        <end position="171"/>
    </location>
</feature>
<keyword evidence="1" id="KW-0472">Membrane</keyword>
<name>A0A0C9VXD5_SPHS4</name>
<gene>
    <name evidence="2" type="ORF">M422DRAFT_253563</name>
</gene>